<evidence type="ECO:0000256" key="1">
    <source>
        <dbReference type="SAM" id="Phobius"/>
    </source>
</evidence>
<evidence type="ECO:0000313" key="3">
    <source>
        <dbReference type="EMBL" id="RUT35758.1"/>
    </source>
</evidence>
<organism evidence="3 4">
    <name type="scientific">Paenibacillus zeisoli</name>
    <dbReference type="NCBI Taxonomy" id="2496267"/>
    <lineage>
        <taxon>Bacteria</taxon>
        <taxon>Bacillati</taxon>
        <taxon>Bacillota</taxon>
        <taxon>Bacilli</taxon>
        <taxon>Bacillales</taxon>
        <taxon>Paenibacillaceae</taxon>
        <taxon>Paenibacillus</taxon>
    </lineage>
</organism>
<evidence type="ECO:0000259" key="2">
    <source>
        <dbReference type="Pfam" id="PF25425"/>
    </source>
</evidence>
<dbReference type="AlphaFoldDB" id="A0A3S1E1E8"/>
<feature type="transmembrane region" description="Helical" evidence="1">
    <location>
        <begin position="15"/>
        <end position="35"/>
    </location>
</feature>
<keyword evidence="1" id="KW-1133">Transmembrane helix</keyword>
<dbReference type="EMBL" id="RZNX01000001">
    <property type="protein sequence ID" value="RUT35758.1"/>
    <property type="molecule type" value="Genomic_DNA"/>
</dbReference>
<keyword evidence="4" id="KW-1185">Reference proteome</keyword>
<accession>A0A3S1E1E8</accession>
<proteinExistence type="predicted"/>
<comment type="caution">
    <text evidence="3">The sequence shown here is derived from an EMBL/GenBank/DDBJ whole genome shotgun (WGS) entry which is preliminary data.</text>
</comment>
<dbReference type="Pfam" id="PF25425">
    <property type="entry name" value="YfjL_N"/>
    <property type="match status" value="1"/>
</dbReference>
<sequence>MKYLEGRVKSMKTSLRFLSIIITLAFCYVVVHIYYTLNGGTPWGKANFKQEVEEYLSLKYPELSYSVESEYYGFKEGQYSAHVTTLETEFEVSEREGYGLWDNYPHSLWTKEATAICNDSLAEYTNDAKCRVELVGSGGLNEVKEPFPSYEQVRDQLRMQVNIHFSRSLRKNDNQDLKMILGIKESIEQTEISNVIDFTFSDVSFFNVNHEISTITDLENKAYYPEPIQ</sequence>
<keyword evidence="1" id="KW-0472">Membrane</keyword>
<reference evidence="3 4" key="1">
    <citation type="submission" date="2018-12" db="EMBL/GenBank/DDBJ databases">
        <authorList>
            <person name="Sun L."/>
            <person name="Chen Z."/>
        </authorList>
    </citation>
    <scope>NUCLEOTIDE SEQUENCE [LARGE SCALE GENOMIC DNA]</scope>
    <source>
        <strain evidence="3 4">3-5-3</strain>
    </source>
</reference>
<name>A0A3S1E1E8_9BACL</name>
<evidence type="ECO:0000313" key="4">
    <source>
        <dbReference type="Proteomes" id="UP000272464"/>
    </source>
</evidence>
<dbReference type="Proteomes" id="UP000272464">
    <property type="component" value="Unassembled WGS sequence"/>
</dbReference>
<protein>
    <recommendedName>
        <fullName evidence="2">YfjL-like N-terminal domain-containing protein</fullName>
    </recommendedName>
</protein>
<feature type="domain" description="YfjL-like N-terminal" evidence="2">
    <location>
        <begin position="16"/>
        <end position="92"/>
    </location>
</feature>
<keyword evidence="1" id="KW-0812">Transmembrane</keyword>
<dbReference type="InterPro" id="IPR057359">
    <property type="entry name" value="YfjL_N"/>
</dbReference>
<gene>
    <name evidence="3" type="ORF">EJP77_01705</name>
</gene>